<feature type="region of interest" description="Disordered" evidence="1">
    <location>
        <begin position="123"/>
        <end position="147"/>
    </location>
</feature>
<keyword evidence="3" id="KW-1185">Reference proteome</keyword>
<name>A0A409WYQ7_PSICY</name>
<sequence length="240" mass="25940">MSFSVDDLVSSLSSAHVGQEATDIAMLQAQLAETLFTAGPSNSFSSSTYSTPQNYGSQMPTRGRSQNTRPCNTPRARTPSSSSATWGMDTGRGRTNSMSSSYANDMDEDEMMVEELLLPSSQFDNSYASSSSSSTSYQSPMPSPIPSHSQMNAVSFSSYNSYPDPTPSSPTASLFTTTDPFYIAQLQSLNNPPSHQSQSIFAQNGRLSQNSPFALPSQYHQHGMAMNHTQVPFKPFAAAF</sequence>
<evidence type="ECO:0000313" key="3">
    <source>
        <dbReference type="Proteomes" id="UP000283269"/>
    </source>
</evidence>
<feature type="compositionally biased region" description="Polar residues" evidence="1">
    <location>
        <begin position="51"/>
        <end position="71"/>
    </location>
</feature>
<dbReference type="EMBL" id="NHYD01002993">
    <property type="protein sequence ID" value="PPQ83640.1"/>
    <property type="molecule type" value="Genomic_DNA"/>
</dbReference>
<protein>
    <submittedName>
        <fullName evidence="2">Uncharacterized protein</fullName>
    </submittedName>
</protein>
<dbReference type="Proteomes" id="UP000283269">
    <property type="component" value="Unassembled WGS sequence"/>
</dbReference>
<organism evidence="2 3">
    <name type="scientific">Psilocybe cyanescens</name>
    <dbReference type="NCBI Taxonomy" id="93625"/>
    <lineage>
        <taxon>Eukaryota</taxon>
        <taxon>Fungi</taxon>
        <taxon>Dikarya</taxon>
        <taxon>Basidiomycota</taxon>
        <taxon>Agaricomycotina</taxon>
        <taxon>Agaricomycetes</taxon>
        <taxon>Agaricomycetidae</taxon>
        <taxon>Agaricales</taxon>
        <taxon>Agaricineae</taxon>
        <taxon>Strophariaceae</taxon>
        <taxon>Psilocybe</taxon>
    </lineage>
</organism>
<feature type="compositionally biased region" description="Polar residues" evidence="1">
    <location>
        <begin position="93"/>
        <end position="102"/>
    </location>
</feature>
<feature type="compositionally biased region" description="Low complexity" evidence="1">
    <location>
        <begin position="41"/>
        <end position="50"/>
    </location>
</feature>
<dbReference type="InParanoid" id="A0A409WYQ7"/>
<accession>A0A409WYQ7</accession>
<dbReference type="AlphaFoldDB" id="A0A409WYQ7"/>
<evidence type="ECO:0000256" key="1">
    <source>
        <dbReference type="SAM" id="MobiDB-lite"/>
    </source>
</evidence>
<feature type="region of interest" description="Disordered" evidence="1">
    <location>
        <begin position="41"/>
        <end position="102"/>
    </location>
</feature>
<evidence type="ECO:0000313" key="2">
    <source>
        <dbReference type="EMBL" id="PPQ83640.1"/>
    </source>
</evidence>
<reference evidence="2 3" key="1">
    <citation type="journal article" date="2018" name="Evol. Lett.">
        <title>Horizontal gene cluster transfer increased hallucinogenic mushroom diversity.</title>
        <authorList>
            <person name="Reynolds H.T."/>
            <person name="Vijayakumar V."/>
            <person name="Gluck-Thaler E."/>
            <person name="Korotkin H.B."/>
            <person name="Matheny P.B."/>
            <person name="Slot J.C."/>
        </authorList>
    </citation>
    <scope>NUCLEOTIDE SEQUENCE [LARGE SCALE GENOMIC DNA]</scope>
    <source>
        <strain evidence="2 3">2631</strain>
    </source>
</reference>
<gene>
    <name evidence="2" type="ORF">CVT25_006246</name>
</gene>
<dbReference type="OrthoDB" id="3060359at2759"/>
<proteinExistence type="predicted"/>
<feature type="compositionally biased region" description="Low complexity" evidence="1">
    <location>
        <begin position="123"/>
        <end position="140"/>
    </location>
</feature>
<comment type="caution">
    <text evidence="2">The sequence shown here is derived from an EMBL/GenBank/DDBJ whole genome shotgun (WGS) entry which is preliminary data.</text>
</comment>